<dbReference type="CDD" id="cd01647">
    <property type="entry name" value="RT_LTR"/>
    <property type="match status" value="1"/>
</dbReference>
<dbReference type="GO" id="GO:0006338">
    <property type="term" value="P:chromatin remodeling"/>
    <property type="evidence" value="ECO:0007669"/>
    <property type="project" value="UniProtKB-ARBA"/>
</dbReference>
<comment type="caution">
    <text evidence="18">The sequence shown here is derived from an EMBL/GenBank/DDBJ whole genome shotgun (WGS) entry which is preliminary data.</text>
</comment>
<evidence type="ECO:0000313" key="19">
    <source>
        <dbReference type="Proteomes" id="UP000765509"/>
    </source>
</evidence>
<dbReference type="InterPro" id="IPR012337">
    <property type="entry name" value="RNaseH-like_sf"/>
</dbReference>
<dbReference type="SUPFAM" id="SSF56672">
    <property type="entry name" value="DNA/RNA polymerases"/>
    <property type="match status" value="1"/>
</dbReference>
<dbReference type="GO" id="GO:0003887">
    <property type="term" value="F:DNA-directed DNA polymerase activity"/>
    <property type="evidence" value="ECO:0007669"/>
    <property type="project" value="UniProtKB-KW"/>
</dbReference>
<gene>
    <name evidence="18" type="ORF">O181_055072</name>
</gene>
<keyword evidence="1" id="KW-0645">Protease</keyword>
<dbReference type="GO" id="GO:0004190">
    <property type="term" value="F:aspartic-type endopeptidase activity"/>
    <property type="evidence" value="ECO:0007669"/>
    <property type="project" value="UniProtKB-KW"/>
</dbReference>
<dbReference type="Pfam" id="PF00385">
    <property type="entry name" value="Chromo"/>
    <property type="match status" value="1"/>
</dbReference>
<dbReference type="Pfam" id="PF17921">
    <property type="entry name" value="Integrase_H2C2"/>
    <property type="match status" value="1"/>
</dbReference>
<evidence type="ECO:0000256" key="4">
    <source>
        <dbReference type="ARBA" id="ARBA00022722"/>
    </source>
</evidence>
<dbReference type="GO" id="GO:0003723">
    <property type="term" value="F:RNA binding"/>
    <property type="evidence" value="ECO:0007669"/>
    <property type="project" value="UniProtKB-KW"/>
</dbReference>
<dbReference type="SUPFAM" id="SSF54160">
    <property type="entry name" value="Chromo domain-like"/>
    <property type="match status" value="1"/>
</dbReference>
<feature type="domain" description="Integrase catalytic" evidence="17">
    <location>
        <begin position="567"/>
        <end position="699"/>
    </location>
</feature>
<dbReference type="Pfam" id="PF17917">
    <property type="entry name" value="RT_RNaseH"/>
    <property type="match status" value="1"/>
</dbReference>
<keyword evidence="11" id="KW-0229">DNA integration</keyword>
<dbReference type="InterPro" id="IPR023780">
    <property type="entry name" value="Chromo_domain"/>
</dbReference>
<keyword evidence="6" id="KW-0064">Aspartyl protease</keyword>
<keyword evidence="9" id="KW-0460">Magnesium</keyword>
<dbReference type="GO" id="GO:0046872">
    <property type="term" value="F:metal ion binding"/>
    <property type="evidence" value="ECO:0007669"/>
    <property type="project" value="UniProtKB-KW"/>
</dbReference>
<proteinExistence type="predicted"/>
<feature type="non-terminal residue" evidence="18">
    <location>
        <position position="1"/>
    </location>
</feature>
<evidence type="ECO:0000259" key="17">
    <source>
        <dbReference type="PROSITE" id="PS50994"/>
    </source>
</evidence>
<evidence type="ECO:0000256" key="14">
    <source>
        <dbReference type="ARBA" id="ARBA00023125"/>
    </source>
</evidence>
<evidence type="ECO:0000256" key="5">
    <source>
        <dbReference type="ARBA" id="ARBA00022723"/>
    </source>
</evidence>
<dbReference type="GO" id="GO:0004519">
    <property type="term" value="F:endonuclease activity"/>
    <property type="evidence" value="ECO:0007669"/>
    <property type="project" value="UniProtKB-KW"/>
</dbReference>
<dbReference type="EMBL" id="AVOT02024582">
    <property type="protein sequence ID" value="MBW0515357.1"/>
    <property type="molecule type" value="Genomic_DNA"/>
</dbReference>
<keyword evidence="2" id="KW-0808">Transferase</keyword>
<evidence type="ECO:0000256" key="8">
    <source>
        <dbReference type="ARBA" id="ARBA00022801"/>
    </source>
</evidence>
<feature type="domain" description="Chromo" evidence="16">
    <location>
        <begin position="819"/>
        <end position="869"/>
    </location>
</feature>
<dbReference type="GO" id="GO:0015074">
    <property type="term" value="P:DNA integration"/>
    <property type="evidence" value="ECO:0007669"/>
    <property type="project" value="UniProtKB-KW"/>
</dbReference>
<evidence type="ECO:0000256" key="11">
    <source>
        <dbReference type="ARBA" id="ARBA00022908"/>
    </source>
</evidence>
<reference evidence="18" key="1">
    <citation type="submission" date="2021-03" db="EMBL/GenBank/DDBJ databases">
        <title>Draft genome sequence of rust myrtle Austropuccinia psidii MF-1, a brazilian biotype.</title>
        <authorList>
            <person name="Quecine M.C."/>
            <person name="Pachon D.M.R."/>
            <person name="Bonatelli M.L."/>
            <person name="Correr F.H."/>
            <person name="Franceschini L.M."/>
            <person name="Leite T.F."/>
            <person name="Margarido G.R.A."/>
            <person name="Almeida C.A."/>
            <person name="Ferrarezi J.A."/>
            <person name="Labate C.A."/>
        </authorList>
    </citation>
    <scope>NUCLEOTIDE SEQUENCE</scope>
    <source>
        <strain evidence="18">MF-1</strain>
    </source>
</reference>
<keyword evidence="12" id="KW-0695">RNA-directed DNA polymerase</keyword>
<dbReference type="PANTHER" id="PTHR37984:SF5">
    <property type="entry name" value="PROTEIN NYNRIN-LIKE"/>
    <property type="match status" value="1"/>
</dbReference>
<evidence type="ECO:0000256" key="10">
    <source>
        <dbReference type="ARBA" id="ARBA00022884"/>
    </source>
</evidence>
<sequence length="869" mass="100240">EEEPEEIETVLKVVPPVYHQYLDVLSKVKAEKLPPPRACDHHIELEGLLPPIGVIYSLSKQESETLRAYISENVEKGFIRPSSSSTGAPVLFVKKKDGGLHLCVDYHKLNSVTRKNRYPDPPMNQLFTILKSSTIFSKIDLCGAYNLLKIKEGDEHLTAFRTNSEEEHVKHVASVLQRLRDNNLFSKASKCVFHASSVEYLSYVFSSDGLKMDSSKVQQILNWPQPKNIKALQSFLGFANFYYSPFILNGEALSQFQLLKEAFTTAPILSHFNPSLPTIIETDASDYALGAVLSQVNDSGKHPIAFDSFKLLPAELNYEIHDKELLGIVWALKRWRAFLLSLSNSFEILKDHSSLQYFMSSKVLTCCQARWAEFLSEFHFTITYRPGRLATLPDALSCWDDVYPERGVDFLSKNPQNFHQVIKQDGIQESRLFSIKVEIFSDLVEKIQKEVWQDKYYKEILNQLARGESVPDYSLEPRAKLLLFKDRVVIPRNEELQLHILQRHHDSPLAGHPGQEKTLKLIKRDFYWAGMNQFIKDYVSSFQQCSKNKNIHHKKFGLLKPLQIPSVVVDRLLKMAIFIPTYGTITSLDVTQIFISHVFPKHGLPVIIVSDRGSLFVSSFWTQLFQHLKISRDISAAFHPETDEQTERVNKLLEQCLWMYVSYHQDDWYTYLPLAEFAYNNAEHSSTKQSPFFTIYGRIPSFDSIYISQDSPAGKRFKKYSDRNRAIPPDLQPVDKVWLASKNIKITRPTKKLSERWLGAFEVLKKIGSHAYHLKLPQQWESVHTAFHVSLLEPVKHSTISNQHQLPPPPVLVEEQEEWEVAQVLDSKLKRGKLWYLVEWKEFSEDPERMTWEPAFNLTNSPDPVKDFH</sequence>
<evidence type="ECO:0000256" key="9">
    <source>
        <dbReference type="ARBA" id="ARBA00022842"/>
    </source>
</evidence>
<dbReference type="AlphaFoldDB" id="A0A9Q3ECX2"/>
<keyword evidence="4" id="KW-0540">Nuclease</keyword>
<dbReference type="GO" id="GO:0003964">
    <property type="term" value="F:RNA-directed DNA polymerase activity"/>
    <property type="evidence" value="ECO:0007669"/>
    <property type="project" value="UniProtKB-KW"/>
</dbReference>
<dbReference type="GO" id="GO:0006508">
    <property type="term" value="P:proteolysis"/>
    <property type="evidence" value="ECO:0007669"/>
    <property type="project" value="UniProtKB-KW"/>
</dbReference>
<dbReference type="InterPro" id="IPR043128">
    <property type="entry name" value="Rev_trsase/Diguanyl_cyclase"/>
</dbReference>
<dbReference type="PANTHER" id="PTHR37984">
    <property type="entry name" value="PROTEIN CBG26694"/>
    <property type="match status" value="1"/>
</dbReference>
<dbReference type="Gene3D" id="3.30.420.10">
    <property type="entry name" value="Ribonuclease H-like superfamily/Ribonuclease H"/>
    <property type="match status" value="1"/>
</dbReference>
<dbReference type="Gene3D" id="2.40.50.40">
    <property type="match status" value="1"/>
</dbReference>
<evidence type="ECO:0000256" key="2">
    <source>
        <dbReference type="ARBA" id="ARBA00022679"/>
    </source>
</evidence>
<name>A0A9Q3ECX2_9BASI</name>
<dbReference type="InterPro" id="IPR041588">
    <property type="entry name" value="Integrase_H2C2"/>
</dbReference>
<dbReference type="GO" id="GO:0005634">
    <property type="term" value="C:nucleus"/>
    <property type="evidence" value="ECO:0007669"/>
    <property type="project" value="UniProtKB-ARBA"/>
</dbReference>
<keyword evidence="15" id="KW-0233">DNA recombination</keyword>
<dbReference type="GO" id="GO:0003677">
    <property type="term" value="F:DNA binding"/>
    <property type="evidence" value="ECO:0007669"/>
    <property type="project" value="UniProtKB-KW"/>
</dbReference>
<dbReference type="Gene3D" id="3.10.10.10">
    <property type="entry name" value="HIV Type 1 Reverse Transcriptase, subunit A, domain 1"/>
    <property type="match status" value="1"/>
</dbReference>
<evidence type="ECO:0000313" key="18">
    <source>
        <dbReference type="EMBL" id="MBW0515357.1"/>
    </source>
</evidence>
<keyword evidence="13" id="KW-0239">DNA-directed DNA polymerase</keyword>
<dbReference type="PROSITE" id="PS50013">
    <property type="entry name" value="CHROMO_2"/>
    <property type="match status" value="1"/>
</dbReference>
<keyword evidence="5" id="KW-0479">Metal-binding</keyword>
<evidence type="ECO:0000256" key="12">
    <source>
        <dbReference type="ARBA" id="ARBA00022918"/>
    </source>
</evidence>
<keyword evidence="3" id="KW-0548">Nucleotidyltransferase</keyword>
<evidence type="ECO:0000256" key="3">
    <source>
        <dbReference type="ARBA" id="ARBA00022695"/>
    </source>
</evidence>
<dbReference type="InterPro" id="IPR050951">
    <property type="entry name" value="Retrovirus_Pol_polyprotein"/>
</dbReference>
<dbReference type="InterPro" id="IPR036397">
    <property type="entry name" value="RNaseH_sf"/>
</dbReference>
<dbReference type="SUPFAM" id="SSF53098">
    <property type="entry name" value="Ribonuclease H-like"/>
    <property type="match status" value="1"/>
</dbReference>
<dbReference type="OrthoDB" id="425619at2759"/>
<dbReference type="CDD" id="cd09274">
    <property type="entry name" value="RNase_HI_RT_Ty3"/>
    <property type="match status" value="1"/>
</dbReference>
<dbReference type="FunFam" id="1.10.340.70:FF:000001">
    <property type="entry name" value="Retrovirus-related Pol polyprotein from transposon gypsy-like Protein"/>
    <property type="match status" value="1"/>
</dbReference>
<protein>
    <submittedName>
        <fullName evidence="18">Uncharacterized protein</fullName>
    </submittedName>
</protein>
<keyword evidence="7" id="KW-0255">Endonuclease</keyword>
<evidence type="ECO:0000256" key="13">
    <source>
        <dbReference type="ARBA" id="ARBA00022932"/>
    </source>
</evidence>
<evidence type="ECO:0000256" key="7">
    <source>
        <dbReference type="ARBA" id="ARBA00022759"/>
    </source>
</evidence>
<dbReference type="GO" id="GO:0006310">
    <property type="term" value="P:DNA recombination"/>
    <property type="evidence" value="ECO:0007669"/>
    <property type="project" value="UniProtKB-KW"/>
</dbReference>
<dbReference type="InterPro" id="IPR043502">
    <property type="entry name" value="DNA/RNA_pol_sf"/>
</dbReference>
<dbReference type="Proteomes" id="UP000765509">
    <property type="component" value="Unassembled WGS sequence"/>
</dbReference>
<evidence type="ECO:0000259" key="16">
    <source>
        <dbReference type="PROSITE" id="PS50013"/>
    </source>
</evidence>
<evidence type="ECO:0000256" key="1">
    <source>
        <dbReference type="ARBA" id="ARBA00022670"/>
    </source>
</evidence>
<keyword evidence="8" id="KW-0378">Hydrolase</keyword>
<keyword evidence="10" id="KW-0694">RNA-binding</keyword>
<dbReference type="CDD" id="cd00024">
    <property type="entry name" value="CD_CSD"/>
    <property type="match status" value="1"/>
</dbReference>
<evidence type="ECO:0000256" key="15">
    <source>
        <dbReference type="ARBA" id="ARBA00023172"/>
    </source>
</evidence>
<dbReference type="Pfam" id="PF24626">
    <property type="entry name" value="SH3_Tf2-1"/>
    <property type="match status" value="1"/>
</dbReference>
<dbReference type="InterPro" id="IPR041373">
    <property type="entry name" value="RT_RNaseH"/>
</dbReference>
<keyword evidence="14" id="KW-0238">DNA-binding</keyword>
<dbReference type="PROSITE" id="PS50994">
    <property type="entry name" value="INTEGRASE"/>
    <property type="match status" value="1"/>
</dbReference>
<dbReference type="InterPro" id="IPR056924">
    <property type="entry name" value="SH3_Tf2-1"/>
</dbReference>
<accession>A0A9Q3ECX2</accession>
<dbReference type="InterPro" id="IPR016197">
    <property type="entry name" value="Chromo-like_dom_sf"/>
</dbReference>
<organism evidence="18 19">
    <name type="scientific">Austropuccinia psidii MF-1</name>
    <dbReference type="NCBI Taxonomy" id="1389203"/>
    <lineage>
        <taxon>Eukaryota</taxon>
        <taxon>Fungi</taxon>
        <taxon>Dikarya</taxon>
        <taxon>Basidiomycota</taxon>
        <taxon>Pucciniomycotina</taxon>
        <taxon>Pucciniomycetes</taxon>
        <taxon>Pucciniales</taxon>
        <taxon>Sphaerophragmiaceae</taxon>
        <taxon>Austropuccinia</taxon>
    </lineage>
</organism>
<evidence type="ECO:0000256" key="6">
    <source>
        <dbReference type="ARBA" id="ARBA00022750"/>
    </source>
</evidence>
<dbReference type="Gene3D" id="1.10.340.70">
    <property type="match status" value="1"/>
</dbReference>
<keyword evidence="19" id="KW-1185">Reference proteome</keyword>
<dbReference type="InterPro" id="IPR001584">
    <property type="entry name" value="Integrase_cat-core"/>
</dbReference>
<dbReference type="InterPro" id="IPR000953">
    <property type="entry name" value="Chromo/chromo_shadow_dom"/>
</dbReference>
<dbReference type="Gene3D" id="3.30.70.270">
    <property type="match status" value="3"/>
</dbReference>